<dbReference type="PANTHER" id="PTHR46114:SF1">
    <property type="entry name" value="ZAD DOMAIN-CONTAINING PROTEIN"/>
    <property type="match status" value="1"/>
</dbReference>
<organism evidence="1 2">
    <name type="scientific">Periplaneta americana</name>
    <name type="common">American cockroach</name>
    <name type="synonym">Blatta americana</name>
    <dbReference type="NCBI Taxonomy" id="6978"/>
    <lineage>
        <taxon>Eukaryota</taxon>
        <taxon>Metazoa</taxon>
        <taxon>Ecdysozoa</taxon>
        <taxon>Arthropoda</taxon>
        <taxon>Hexapoda</taxon>
        <taxon>Insecta</taxon>
        <taxon>Pterygota</taxon>
        <taxon>Neoptera</taxon>
        <taxon>Polyneoptera</taxon>
        <taxon>Dictyoptera</taxon>
        <taxon>Blattodea</taxon>
        <taxon>Blattoidea</taxon>
        <taxon>Blattidae</taxon>
        <taxon>Blattinae</taxon>
        <taxon>Periplaneta</taxon>
    </lineage>
</organism>
<sequence>MLRSSSPVAARSRPYNGASPKYGKETEMMMMMMMMKEGKCNYGGEMNPRSKAESYSSFNWLMINLKNNLNQEVCPNLDFNPSPLVSRGICCKEAGLYSRTGVPWISFAMTGSPKQATLHAEEQGASDRITWGLSGVLEQTTVHVLTPRVAATTTNPQDKTQRLHKDTKSTSDRFTVESSRSLAPFDEDVRWKLNLIRKLCDSEWRCEEYNACSSVLCNFLHSPVTSSRLEPNIFLSTLFSNTLNLCSSLRVRVQVSQKNRPKLSALELEAWDTFVLVSTRFLGNYRADNYAELVYNMLRAFQNLGCRMSLKMHVLHSHLDFFPSNLGAVSDEHAANIILENPKLTSDLAIIKANFGKLPVFITKLGTRSIPLHSAVQVMKKVETILKEIPGSVGETIRNKYLKIVERNPGWEQVLLLIGNDIDITAFPLVWSPAGIESLKYCPITSCEVERSFSQFKNILIDNRHQFSLQHLQEYSVIHCHNGITINISALLNAYFVRDRAYLHVFRTEPIRGKCEIPHSVFPT</sequence>
<evidence type="ECO:0000313" key="2">
    <source>
        <dbReference type="Proteomes" id="UP001148838"/>
    </source>
</evidence>
<dbReference type="PANTHER" id="PTHR46114">
    <property type="entry name" value="APPLE DOMAIN-CONTAINING PROTEIN"/>
    <property type="match status" value="1"/>
</dbReference>
<dbReference type="EMBL" id="JAJSOF020000009">
    <property type="protein sequence ID" value="KAJ4446811.1"/>
    <property type="molecule type" value="Genomic_DNA"/>
</dbReference>
<name>A0ABQ8TL26_PERAM</name>
<keyword evidence="2" id="KW-1185">Reference proteome</keyword>
<dbReference type="Proteomes" id="UP001148838">
    <property type="component" value="Unassembled WGS sequence"/>
</dbReference>
<reference evidence="1 2" key="1">
    <citation type="journal article" date="2022" name="Allergy">
        <title>Genome assembly and annotation of Periplaneta americana reveal a comprehensive cockroach allergen profile.</title>
        <authorList>
            <person name="Wang L."/>
            <person name="Xiong Q."/>
            <person name="Saelim N."/>
            <person name="Wang L."/>
            <person name="Nong W."/>
            <person name="Wan A.T."/>
            <person name="Shi M."/>
            <person name="Liu X."/>
            <person name="Cao Q."/>
            <person name="Hui J.H.L."/>
            <person name="Sookrung N."/>
            <person name="Leung T.F."/>
            <person name="Tungtrongchitr A."/>
            <person name="Tsui S.K.W."/>
        </authorList>
    </citation>
    <scope>NUCLEOTIDE SEQUENCE [LARGE SCALE GENOMIC DNA]</scope>
    <source>
        <strain evidence="1">PWHHKU_190912</strain>
    </source>
</reference>
<protein>
    <submittedName>
        <fullName evidence="1">Uncharacterized protein</fullName>
    </submittedName>
</protein>
<gene>
    <name evidence="1" type="ORF">ANN_13509</name>
</gene>
<comment type="caution">
    <text evidence="1">The sequence shown here is derived from an EMBL/GenBank/DDBJ whole genome shotgun (WGS) entry which is preliminary data.</text>
</comment>
<proteinExistence type="predicted"/>
<evidence type="ECO:0000313" key="1">
    <source>
        <dbReference type="EMBL" id="KAJ4446811.1"/>
    </source>
</evidence>
<accession>A0ABQ8TL26</accession>